<comment type="caution">
    <text evidence="1">The sequence shown here is derived from an EMBL/GenBank/DDBJ whole genome shotgun (WGS) entry which is preliminary data.</text>
</comment>
<evidence type="ECO:0000313" key="2">
    <source>
        <dbReference type="Proteomes" id="UP001150603"/>
    </source>
</evidence>
<evidence type="ECO:0000313" key="1">
    <source>
        <dbReference type="EMBL" id="KAJ1945867.1"/>
    </source>
</evidence>
<keyword evidence="2" id="KW-1185">Reference proteome</keyword>
<accession>A0ACC1JBU1</accession>
<sequence>MRLGKFLLGLAGLTLTTAVAASGAPVSEKSHLLTAGNFDAKTKTGTWIIKHYSPTCMHCVNFAPKWESVVRDTHLALSKHNVHYGEVNCLEEKALCSKNGADAWPMVIVFKDSKRAQELSGDKSESELSAFVQRSTNTHETMRRFEQNSVVLTPVNFTVSVNDAVWMIKHYSPKCPHCQRMAPAWTKMTDELAEKVGAEHVFFGEINCLDYAQLCADNKVDGFPTIHVFYKGKLAEEMTLDTTYENMQSFALKLAKRRDSGEFDKALQEPQVNNDNRDWDDDEDDKKVPKKEDTPKSPKQDESKQDKPKQDKPEQDKPKQDKPKQDTPKQDDESKTLPNKQHDENAAADSEKRETAVYNPDGEMVTLTKENFAERTAVGPWFIKFYAPWCPHCQHLAPVWAELGSKMRGRLNVGSINCDEASSLCSKYNVQGYPTLKLLWDGETADYKGERDMAGFEKFVDGVLAQPHNAQSAAEVHRAQQDRDVVFVFAYDAHADTSAKTKAALARVKSNAQKLFLSKSMFIVSDAQVAKDVLPDTKLPALVALKDMQTTAYTGALANDDQLHEWFYAERFPLLPQLERENSDDLFYDSDYLVLAVLDTERGDDYMKHYREAMRAAAIEYKKAFEDTGRRDKGSVRFTWVDGAKWAAYVDRVFRLRRSDWPAIVIAQPSEDRYFDVDTAGAKIEPSKMGIFLAVRATLEGKLKAQSTNSGLVRAVQAVGGAIKSVWLLLFGSLLRVLFTLSALGAIGYYLYRRSANGEDGRGTYGVVKSD</sequence>
<proteinExistence type="predicted"/>
<protein>
    <submittedName>
        <fullName evidence="1">Uncharacterized protein</fullName>
    </submittedName>
</protein>
<reference evidence="1" key="1">
    <citation type="submission" date="2022-07" db="EMBL/GenBank/DDBJ databases">
        <title>Phylogenomic reconstructions and comparative analyses of Kickxellomycotina fungi.</title>
        <authorList>
            <person name="Reynolds N.K."/>
            <person name="Stajich J.E."/>
            <person name="Barry K."/>
            <person name="Grigoriev I.V."/>
            <person name="Crous P."/>
            <person name="Smith M.E."/>
        </authorList>
    </citation>
    <scope>NUCLEOTIDE SEQUENCE</scope>
    <source>
        <strain evidence="1">NRRL 5244</strain>
    </source>
</reference>
<dbReference type="Proteomes" id="UP001150603">
    <property type="component" value="Unassembled WGS sequence"/>
</dbReference>
<organism evidence="1 2">
    <name type="scientific">Linderina macrospora</name>
    <dbReference type="NCBI Taxonomy" id="4868"/>
    <lineage>
        <taxon>Eukaryota</taxon>
        <taxon>Fungi</taxon>
        <taxon>Fungi incertae sedis</taxon>
        <taxon>Zoopagomycota</taxon>
        <taxon>Kickxellomycotina</taxon>
        <taxon>Kickxellomycetes</taxon>
        <taxon>Kickxellales</taxon>
        <taxon>Kickxellaceae</taxon>
        <taxon>Linderina</taxon>
    </lineage>
</organism>
<dbReference type="EMBL" id="JANBPW010001156">
    <property type="protein sequence ID" value="KAJ1945867.1"/>
    <property type="molecule type" value="Genomic_DNA"/>
</dbReference>
<name>A0ACC1JBU1_9FUNG</name>
<gene>
    <name evidence="1" type="ORF">FBU59_002184</name>
</gene>